<dbReference type="Proteomes" id="UP000651010">
    <property type="component" value="Unassembled WGS sequence"/>
</dbReference>
<dbReference type="InterPro" id="IPR051686">
    <property type="entry name" value="Lipoprotein_DolP"/>
</dbReference>
<dbReference type="Pfam" id="PF04972">
    <property type="entry name" value="BON"/>
    <property type="match status" value="1"/>
</dbReference>
<proteinExistence type="predicted"/>
<evidence type="ECO:0000256" key="1">
    <source>
        <dbReference type="SAM" id="MobiDB-lite"/>
    </source>
</evidence>
<dbReference type="PANTHER" id="PTHR34606">
    <property type="entry name" value="BON DOMAIN-CONTAINING PROTEIN"/>
    <property type="match status" value="1"/>
</dbReference>
<dbReference type="RefSeq" id="WP_192556666.1">
    <property type="nucleotide sequence ID" value="NZ_JACZZA010000010.1"/>
</dbReference>
<reference evidence="3 4" key="1">
    <citation type="submission" date="2020-09" db="EMBL/GenBank/DDBJ databases">
        <title>Dyella sp. 7MK23 isolated from forest soil.</title>
        <authorList>
            <person name="Fu J."/>
        </authorList>
    </citation>
    <scope>NUCLEOTIDE SEQUENCE [LARGE SCALE GENOMIC DNA]</scope>
    <source>
        <strain evidence="3 4">7MK23</strain>
    </source>
</reference>
<dbReference type="InterPro" id="IPR014004">
    <property type="entry name" value="Transpt-assoc_nodulatn_dom_bac"/>
</dbReference>
<protein>
    <submittedName>
        <fullName evidence="3">BON domain-containing protein</fullName>
    </submittedName>
</protein>
<dbReference type="PROSITE" id="PS50914">
    <property type="entry name" value="BON"/>
    <property type="match status" value="1"/>
</dbReference>
<accession>A0ABR9GCQ2</accession>
<keyword evidence="4" id="KW-1185">Reference proteome</keyword>
<dbReference type="PANTHER" id="PTHR34606:SF15">
    <property type="entry name" value="BON DOMAIN-CONTAINING PROTEIN"/>
    <property type="match status" value="1"/>
</dbReference>
<sequence>MHGPYGHSQQYDLGPESWIADEDFARPRHRSDAHRRQERQQGAHRGIGPQNYTRSDERVRDDVCDRLTDHPEVDARHLDVTVENGVVLLQGTVSDRVMKYGAEDCSWHVNGVKDVDNRIRVDRRQPQQREGSSQL</sequence>
<dbReference type="Gene3D" id="3.30.1340.30">
    <property type="match status" value="1"/>
</dbReference>
<evidence type="ECO:0000313" key="4">
    <source>
        <dbReference type="Proteomes" id="UP000651010"/>
    </source>
</evidence>
<dbReference type="EMBL" id="JACZZA010000010">
    <property type="protein sequence ID" value="MBE1161822.1"/>
    <property type="molecule type" value="Genomic_DNA"/>
</dbReference>
<organism evidence="3 4">
    <name type="scientific">Dyella acidiphila</name>
    <dbReference type="NCBI Taxonomy" id="2775866"/>
    <lineage>
        <taxon>Bacteria</taxon>
        <taxon>Pseudomonadati</taxon>
        <taxon>Pseudomonadota</taxon>
        <taxon>Gammaproteobacteria</taxon>
        <taxon>Lysobacterales</taxon>
        <taxon>Rhodanobacteraceae</taxon>
        <taxon>Dyella</taxon>
    </lineage>
</organism>
<name>A0ABR9GCQ2_9GAMM</name>
<evidence type="ECO:0000313" key="3">
    <source>
        <dbReference type="EMBL" id="MBE1161822.1"/>
    </source>
</evidence>
<dbReference type="SMART" id="SM00749">
    <property type="entry name" value="BON"/>
    <property type="match status" value="1"/>
</dbReference>
<feature type="domain" description="BON" evidence="2">
    <location>
        <begin position="55"/>
        <end position="123"/>
    </location>
</feature>
<comment type="caution">
    <text evidence="3">The sequence shown here is derived from an EMBL/GenBank/DDBJ whole genome shotgun (WGS) entry which is preliminary data.</text>
</comment>
<gene>
    <name evidence="3" type="ORF">IGX34_15675</name>
</gene>
<dbReference type="InterPro" id="IPR007055">
    <property type="entry name" value="BON_dom"/>
</dbReference>
<evidence type="ECO:0000259" key="2">
    <source>
        <dbReference type="PROSITE" id="PS50914"/>
    </source>
</evidence>
<feature type="region of interest" description="Disordered" evidence="1">
    <location>
        <begin position="1"/>
        <end position="62"/>
    </location>
</feature>